<evidence type="ECO:0000256" key="1">
    <source>
        <dbReference type="ARBA" id="ARBA00007197"/>
    </source>
</evidence>
<evidence type="ECO:0000256" key="3">
    <source>
        <dbReference type="ARBA" id="ARBA00023274"/>
    </source>
</evidence>
<dbReference type="CDD" id="cd00387">
    <property type="entry name" value="Ribosomal_L7_L12"/>
    <property type="match status" value="1"/>
</dbReference>
<comment type="similarity">
    <text evidence="1 4">Belongs to the bacterial ribosomal protein bL12 family.</text>
</comment>
<dbReference type="GO" id="GO:0003729">
    <property type="term" value="F:mRNA binding"/>
    <property type="evidence" value="ECO:0007669"/>
    <property type="project" value="TreeGrafter"/>
</dbReference>
<accession>A0A2H0DZK3</accession>
<reference evidence="8 9" key="1">
    <citation type="submission" date="2017-09" db="EMBL/GenBank/DDBJ databases">
        <title>Depth-based differentiation of microbial function through sediment-hosted aquifers and enrichment of novel symbionts in the deep terrestrial subsurface.</title>
        <authorList>
            <person name="Probst A.J."/>
            <person name="Ladd B."/>
            <person name="Jarett J.K."/>
            <person name="Geller-Mcgrath D.E."/>
            <person name="Sieber C.M."/>
            <person name="Emerson J.B."/>
            <person name="Anantharaman K."/>
            <person name="Thomas B.C."/>
            <person name="Malmstrom R."/>
            <person name="Stieglmeier M."/>
            <person name="Klingl A."/>
            <person name="Woyke T."/>
            <person name="Ryan C.M."/>
            <person name="Banfield J.F."/>
        </authorList>
    </citation>
    <scope>NUCLEOTIDE SEQUENCE [LARGE SCALE GENOMIC DNA]</scope>
    <source>
        <strain evidence="8">CG22_combo_CG10-13_8_21_14_all_36_13</strain>
    </source>
</reference>
<dbReference type="InterPro" id="IPR036235">
    <property type="entry name" value="Ribosomal_bL12_oligo_N_sf"/>
</dbReference>
<dbReference type="HAMAP" id="MF_00368">
    <property type="entry name" value="Ribosomal_bL12"/>
    <property type="match status" value="1"/>
</dbReference>
<evidence type="ECO:0000259" key="6">
    <source>
        <dbReference type="Pfam" id="PF00542"/>
    </source>
</evidence>
<feature type="domain" description="Large ribosomal subunit protein bL12 oligomerization" evidence="7">
    <location>
        <begin position="46"/>
        <end position="91"/>
    </location>
</feature>
<name>A0A2H0DZK3_9BACT</name>
<dbReference type="Proteomes" id="UP000231143">
    <property type="component" value="Unassembled WGS sequence"/>
</dbReference>
<dbReference type="InterPro" id="IPR008932">
    <property type="entry name" value="Ribosomal_bL12_oligo"/>
</dbReference>
<dbReference type="Gene3D" id="1.20.5.710">
    <property type="entry name" value="Single helix bin"/>
    <property type="match status" value="1"/>
</dbReference>
<dbReference type="SUPFAM" id="SSF54736">
    <property type="entry name" value="ClpS-like"/>
    <property type="match status" value="1"/>
</dbReference>
<evidence type="ECO:0000256" key="5">
    <source>
        <dbReference type="SAM" id="MobiDB-lite"/>
    </source>
</evidence>
<protein>
    <recommendedName>
        <fullName evidence="4">Large ribosomal subunit protein bL12</fullName>
    </recommendedName>
</protein>
<dbReference type="Pfam" id="PF00542">
    <property type="entry name" value="Ribosomal_L12"/>
    <property type="match status" value="1"/>
</dbReference>
<evidence type="ECO:0000256" key="4">
    <source>
        <dbReference type="HAMAP-Rule" id="MF_00368"/>
    </source>
</evidence>
<evidence type="ECO:0000313" key="9">
    <source>
        <dbReference type="Proteomes" id="UP000231143"/>
    </source>
</evidence>
<evidence type="ECO:0000259" key="7">
    <source>
        <dbReference type="Pfam" id="PF16320"/>
    </source>
</evidence>
<dbReference type="EMBL" id="PCTT01000023">
    <property type="protein sequence ID" value="PIP87119.1"/>
    <property type="molecule type" value="Genomic_DNA"/>
</dbReference>
<evidence type="ECO:0000313" key="8">
    <source>
        <dbReference type="EMBL" id="PIP87119.1"/>
    </source>
</evidence>
<dbReference type="FunFam" id="3.30.1390.10:FF:000001">
    <property type="entry name" value="50S ribosomal protein L7/L12"/>
    <property type="match status" value="1"/>
</dbReference>
<organism evidence="8 9">
    <name type="scientific">Candidatus Campbellbacteria bacterium CG22_combo_CG10-13_8_21_14_all_36_13</name>
    <dbReference type="NCBI Taxonomy" id="1974529"/>
    <lineage>
        <taxon>Bacteria</taxon>
        <taxon>Candidatus Campbelliibacteriota</taxon>
    </lineage>
</organism>
<gene>
    <name evidence="4" type="primary">rplL</name>
    <name evidence="8" type="ORF">COW81_01725</name>
</gene>
<feature type="region of interest" description="Disordered" evidence="5">
    <location>
        <begin position="1"/>
        <end position="34"/>
    </location>
</feature>
<proteinExistence type="inferred from homology"/>
<comment type="function">
    <text evidence="4">Forms part of the ribosomal stalk which helps the ribosome interact with GTP-bound translation factors. Is thus essential for accurate translation.</text>
</comment>
<dbReference type="GO" id="GO:0006412">
    <property type="term" value="P:translation"/>
    <property type="evidence" value="ECO:0007669"/>
    <property type="project" value="UniProtKB-UniRule"/>
</dbReference>
<keyword evidence="3 4" id="KW-0687">Ribonucleoprotein</keyword>
<keyword evidence="2 4" id="KW-0689">Ribosomal protein</keyword>
<dbReference type="InterPro" id="IPR000206">
    <property type="entry name" value="Ribosomal_bL12"/>
</dbReference>
<dbReference type="InterPro" id="IPR013823">
    <property type="entry name" value="Ribosomal_bL12_C"/>
</dbReference>
<feature type="domain" description="Large ribosomal subunit protein bL12 C-terminal" evidence="6">
    <location>
        <begin position="97"/>
        <end position="163"/>
    </location>
</feature>
<comment type="subunit">
    <text evidence="4">Homodimer. Part of the ribosomal stalk of the 50S ribosomal subunit. Forms a multimeric L10(L12)X complex, where L10 forms an elongated spine to which 2 to 4 L12 dimers bind in a sequential fashion. Binds GTP-bound translation factors.</text>
</comment>
<sequence length="163" mass="17084">MTDTNDKKVDEVVEETATETVATEEVAKAETPVEDEVSVEVPAKFKKLVEEVENMSVLELHELVKVLEKKFGVSAAAMAVAGPAATGGEAAEEKSSFTIELKSAGESKIGVIKAVKAALGLGLKEAKDLVDGAPSVLKENVSKEDAEAMKKEIEAAGGTVELK</sequence>
<comment type="caution">
    <text evidence="8">The sequence shown here is derived from an EMBL/GenBank/DDBJ whole genome shotgun (WGS) entry which is preliminary data.</text>
</comment>
<dbReference type="Gene3D" id="3.30.1390.10">
    <property type="match status" value="1"/>
</dbReference>
<dbReference type="InterPro" id="IPR014719">
    <property type="entry name" value="Ribosomal_bL12_C/ClpS-like"/>
</dbReference>
<dbReference type="SUPFAM" id="SSF48300">
    <property type="entry name" value="Ribosomal protein L7/12, oligomerisation (N-terminal) domain"/>
    <property type="match status" value="1"/>
</dbReference>
<dbReference type="PANTHER" id="PTHR45987:SF4">
    <property type="entry name" value="LARGE RIBOSOMAL SUBUNIT PROTEIN BL12M"/>
    <property type="match status" value="1"/>
</dbReference>
<dbReference type="GO" id="GO:0003735">
    <property type="term" value="F:structural constituent of ribosome"/>
    <property type="evidence" value="ECO:0007669"/>
    <property type="project" value="InterPro"/>
</dbReference>
<dbReference type="GO" id="GO:0022625">
    <property type="term" value="C:cytosolic large ribosomal subunit"/>
    <property type="evidence" value="ECO:0007669"/>
    <property type="project" value="TreeGrafter"/>
</dbReference>
<dbReference type="PANTHER" id="PTHR45987">
    <property type="entry name" value="39S RIBOSOMAL PROTEIN L12"/>
    <property type="match status" value="1"/>
</dbReference>
<dbReference type="NCBIfam" id="TIGR00855">
    <property type="entry name" value="L12"/>
    <property type="match status" value="1"/>
</dbReference>
<dbReference type="Pfam" id="PF16320">
    <property type="entry name" value="Ribosomal_L12_N"/>
    <property type="match status" value="1"/>
</dbReference>
<dbReference type="AlphaFoldDB" id="A0A2H0DZK3"/>
<feature type="compositionally biased region" description="Basic and acidic residues" evidence="5">
    <location>
        <begin position="1"/>
        <end position="11"/>
    </location>
</feature>
<evidence type="ECO:0000256" key="2">
    <source>
        <dbReference type="ARBA" id="ARBA00022980"/>
    </source>
</evidence>